<feature type="domain" description="F-box" evidence="1">
    <location>
        <begin position="1"/>
        <end position="43"/>
    </location>
</feature>
<sequence>MAQLPNEIYRQILSPLDLETLQACRLAGRSINQAATELLFRHVTLRVELAPPQSAISSLRFIQIATAPHLRPLVREVAIKTIVPSVAFSVGALHAAASNESQRILPKPFLHALPFLRVFSGLKSLEIGFSGTKTSQGAGPGLLVHECGPFASLVLETCLRCLTGVWSPGRQAWLQNQFLQAIQATDSPLSTNWPPLVTNFCAERMEATSLKIADLPVSLDVAVTDMLLSCKSLTNLQLRLASSAWESFHNLPRQLGDRFDYFQNLPKVWLPLP</sequence>
<dbReference type="InterPro" id="IPR036047">
    <property type="entry name" value="F-box-like_dom_sf"/>
</dbReference>
<dbReference type="Pfam" id="PF12937">
    <property type="entry name" value="F-box-like"/>
    <property type="match status" value="1"/>
</dbReference>
<dbReference type="EMBL" id="JAQQWN010000003">
    <property type="protein sequence ID" value="KAK8091726.1"/>
    <property type="molecule type" value="Genomic_DNA"/>
</dbReference>
<reference evidence="2 3" key="1">
    <citation type="submission" date="2023-01" db="EMBL/GenBank/DDBJ databases">
        <title>Analysis of 21 Apiospora genomes using comparative genomics revels a genus with tremendous synthesis potential of carbohydrate active enzymes and secondary metabolites.</title>
        <authorList>
            <person name="Sorensen T."/>
        </authorList>
    </citation>
    <scope>NUCLEOTIDE SEQUENCE [LARGE SCALE GENOMIC DNA]</scope>
    <source>
        <strain evidence="2 3">CBS 114990</strain>
    </source>
</reference>
<dbReference type="Proteomes" id="UP001433268">
    <property type="component" value="Unassembled WGS sequence"/>
</dbReference>
<keyword evidence="3" id="KW-1185">Reference proteome</keyword>
<name>A0ABR1X8C9_9PEZI</name>
<dbReference type="GeneID" id="92039462"/>
<evidence type="ECO:0000259" key="1">
    <source>
        <dbReference type="PROSITE" id="PS50181"/>
    </source>
</evidence>
<protein>
    <submittedName>
        <fullName evidence="2">F-box domain protein</fullName>
    </submittedName>
</protein>
<gene>
    <name evidence="2" type="ORF">PG997_002087</name>
</gene>
<accession>A0ABR1X8C9</accession>
<evidence type="ECO:0000313" key="3">
    <source>
        <dbReference type="Proteomes" id="UP001433268"/>
    </source>
</evidence>
<dbReference type="PROSITE" id="PS50181">
    <property type="entry name" value="FBOX"/>
    <property type="match status" value="1"/>
</dbReference>
<dbReference type="RefSeq" id="XP_066673698.1">
    <property type="nucleotide sequence ID" value="XM_066806402.1"/>
</dbReference>
<organism evidence="2 3">
    <name type="scientific">Apiospora hydei</name>
    <dbReference type="NCBI Taxonomy" id="1337664"/>
    <lineage>
        <taxon>Eukaryota</taxon>
        <taxon>Fungi</taxon>
        <taxon>Dikarya</taxon>
        <taxon>Ascomycota</taxon>
        <taxon>Pezizomycotina</taxon>
        <taxon>Sordariomycetes</taxon>
        <taxon>Xylariomycetidae</taxon>
        <taxon>Amphisphaeriales</taxon>
        <taxon>Apiosporaceae</taxon>
        <taxon>Apiospora</taxon>
    </lineage>
</organism>
<dbReference type="InterPro" id="IPR001810">
    <property type="entry name" value="F-box_dom"/>
</dbReference>
<proteinExistence type="predicted"/>
<dbReference type="SUPFAM" id="SSF81383">
    <property type="entry name" value="F-box domain"/>
    <property type="match status" value="1"/>
</dbReference>
<comment type="caution">
    <text evidence="2">The sequence shown here is derived from an EMBL/GenBank/DDBJ whole genome shotgun (WGS) entry which is preliminary data.</text>
</comment>
<evidence type="ECO:0000313" key="2">
    <source>
        <dbReference type="EMBL" id="KAK8091726.1"/>
    </source>
</evidence>